<gene>
    <name evidence="2" type="ORF">GCM10009854_39840</name>
</gene>
<evidence type="ECO:0000256" key="1">
    <source>
        <dbReference type="SAM" id="Phobius"/>
    </source>
</evidence>
<feature type="transmembrane region" description="Helical" evidence="1">
    <location>
        <begin position="344"/>
        <end position="365"/>
    </location>
</feature>
<proteinExistence type="predicted"/>
<keyword evidence="1" id="KW-0472">Membrane</keyword>
<feature type="transmembrane region" description="Helical" evidence="1">
    <location>
        <begin position="267"/>
        <end position="287"/>
    </location>
</feature>
<organism evidence="2 3">
    <name type="scientific">Saccharopolyspora halophila</name>
    <dbReference type="NCBI Taxonomy" id="405551"/>
    <lineage>
        <taxon>Bacteria</taxon>
        <taxon>Bacillati</taxon>
        <taxon>Actinomycetota</taxon>
        <taxon>Actinomycetes</taxon>
        <taxon>Pseudonocardiales</taxon>
        <taxon>Pseudonocardiaceae</taxon>
        <taxon>Saccharopolyspora</taxon>
    </lineage>
</organism>
<keyword evidence="3" id="KW-1185">Reference proteome</keyword>
<feature type="transmembrane region" description="Helical" evidence="1">
    <location>
        <begin position="385"/>
        <end position="404"/>
    </location>
</feature>
<accession>A0ABN3GPK2</accession>
<feature type="transmembrane region" description="Helical" evidence="1">
    <location>
        <begin position="236"/>
        <end position="255"/>
    </location>
</feature>
<keyword evidence="1" id="KW-0812">Transmembrane</keyword>
<feature type="transmembrane region" description="Helical" evidence="1">
    <location>
        <begin position="561"/>
        <end position="584"/>
    </location>
</feature>
<evidence type="ECO:0000313" key="3">
    <source>
        <dbReference type="Proteomes" id="UP001501218"/>
    </source>
</evidence>
<dbReference type="Proteomes" id="UP001501218">
    <property type="component" value="Unassembled WGS sequence"/>
</dbReference>
<feature type="transmembrane region" description="Helical" evidence="1">
    <location>
        <begin position="74"/>
        <end position="105"/>
    </location>
</feature>
<feature type="transmembrane region" description="Helical" evidence="1">
    <location>
        <begin position="166"/>
        <end position="189"/>
    </location>
</feature>
<reference evidence="2 3" key="1">
    <citation type="journal article" date="2019" name="Int. J. Syst. Evol. Microbiol.">
        <title>The Global Catalogue of Microorganisms (GCM) 10K type strain sequencing project: providing services to taxonomists for standard genome sequencing and annotation.</title>
        <authorList>
            <consortium name="The Broad Institute Genomics Platform"/>
            <consortium name="The Broad Institute Genome Sequencing Center for Infectious Disease"/>
            <person name="Wu L."/>
            <person name="Ma J."/>
        </authorList>
    </citation>
    <scope>NUCLEOTIDE SEQUENCE [LARGE SCALE GENOMIC DNA]</scope>
    <source>
        <strain evidence="2 3">JCM 16221</strain>
    </source>
</reference>
<protein>
    <recommendedName>
        <fullName evidence="4">ABC transporter permease</fullName>
    </recommendedName>
</protein>
<feature type="transmembrane region" description="Helical" evidence="1">
    <location>
        <begin position="416"/>
        <end position="434"/>
    </location>
</feature>
<feature type="transmembrane region" description="Helical" evidence="1">
    <location>
        <begin position="195"/>
        <end position="216"/>
    </location>
</feature>
<dbReference type="EMBL" id="BAAARA010000015">
    <property type="protein sequence ID" value="GAA2357440.1"/>
    <property type="molecule type" value="Genomic_DNA"/>
</dbReference>
<feature type="transmembrane region" description="Helical" evidence="1">
    <location>
        <begin position="321"/>
        <end position="339"/>
    </location>
</feature>
<keyword evidence="1" id="KW-1133">Transmembrane helix</keyword>
<feature type="transmembrane region" description="Helical" evidence="1">
    <location>
        <begin position="125"/>
        <end position="145"/>
    </location>
</feature>
<evidence type="ECO:0000313" key="2">
    <source>
        <dbReference type="EMBL" id="GAA2357440.1"/>
    </source>
</evidence>
<feature type="transmembrane region" description="Helical" evidence="1">
    <location>
        <begin position="34"/>
        <end position="53"/>
    </location>
</feature>
<feature type="transmembrane region" description="Helical" evidence="1">
    <location>
        <begin position="294"/>
        <end position="315"/>
    </location>
</feature>
<name>A0ABN3GPK2_9PSEU</name>
<sequence length="610" mass="64673">MTAGHVLVFHLDMTSLMRLPPDRVPVADAGPDQVLIASGSAALLAVLLLALGYGHRTGRVTWLARTAERAERIWLLRGLPGWSALPLVLALPSLVVALVGLYWSIALRITHGQAGPLVGLAHVPLLSGLFGLFTAGVLASVLPLGERPGRASVRITRDWHAPTSGVVLAATGGYALLGFPLDGIWHRIYGEDVTLWGPTTLMLIGGTGFSLIAVSLLEREGRFVSTGRAETMRANYLRRGMLSGALLLGLSVFQTEFDFGVPQFRMVFHPLLIAIAAGCALVTARMWVGRGGALFAVGCYVLVRGGIALLLGPAFDQLSSGIPLYVVEALCVEIAAVALMRRPLLLGTASGLLIGTIGFTSEYLWTRAAFRLPWEPDMLVEGVAMSLVGGVAGGLLGALLVQALRGELPRAVVRNGAFAGALAAIVLAVANGAIGSAPAGVTASVALDPNTHQAEIRISPPDAAENPTWLNVTGWAGGDLHVDRLREISPGVFRTREPVPLEGGWKTMLRLHHGRSIVAVPIDLPRYAPLDTSVDREFRRDAIPEFELLQREAAPAVPRELWPAASAVVLTVSLSLLVVLGWAAQRIGRAISGPPCQEKLPFVSRVRAES</sequence>
<evidence type="ECO:0008006" key="4">
    <source>
        <dbReference type="Google" id="ProtNLM"/>
    </source>
</evidence>
<comment type="caution">
    <text evidence="2">The sequence shown here is derived from an EMBL/GenBank/DDBJ whole genome shotgun (WGS) entry which is preliminary data.</text>
</comment>